<dbReference type="PANTHER" id="PTHR39450">
    <property type="entry name" value="MOLYBDOPTERIN OXIDOREDUCTASE, 4FE-4S CLUSTER-BINDING SUBUNIT"/>
    <property type="match status" value="1"/>
</dbReference>
<evidence type="ECO:0000313" key="1">
    <source>
        <dbReference type="EMBL" id="AFA49109.1"/>
    </source>
</evidence>
<dbReference type="Gene3D" id="3.10.530.10">
    <property type="entry name" value="CPE0013-like"/>
    <property type="match status" value="1"/>
</dbReference>
<reference evidence="1 2" key="2">
    <citation type="journal article" date="2012" name="PLoS ONE">
        <title>An ancient pathway combining carbon dioxide fixation with the generation and utilization of a sodium ion gradient for ATP synthesis.</title>
        <authorList>
            <person name="Poehlein A."/>
            <person name="Schmidt S."/>
            <person name="Kaster A.K."/>
            <person name="Goenrich M."/>
            <person name="Vollmers J."/>
            <person name="Thurmer A."/>
            <person name="Bertsch J."/>
            <person name="Schuchmann K."/>
            <person name="Voigt B."/>
            <person name="Hecker M."/>
            <person name="Daniel R."/>
            <person name="Thauer R.K."/>
            <person name="Gottschalk G."/>
            <person name="Muller V."/>
        </authorList>
    </citation>
    <scope>NUCLEOTIDE SEQUENCE [LARGE SCALE GENOMIC DNA]</scope>
    <source>
        <strain evidence="2">ATCC 29683 / DSM 1030 / JCM 2381 / KCTC 1655 / WB1</strain>
    </source>
</reference>
<protein>
    <recommendedName>
        <fullName evidence="3">DUF1667 domain-containing protein</fullName>
    </recommendedName>
</protein>
<evidence type="ECO:0008006" key="3">
    <source>
        <dbReference type="Google" id="ProtNLM"/>
    </source>
</evidence>
<dbReference type="AlphaFoldDB" id="H6LD64"/>
<dbReference type="Proteomes" id="UP000007177">
    <property type="component" value="Chromosome"/>
</dbReference>
<dbReference type="STRING" id="931626.Awo_c23360"/>
<gene>
    <name evidence="1" type="ordered locus">Awo_c23360</name>
</gene>
<dbReference type="HOGENOM" id="CLU_2696000_0_0_9"/>
<dbReference type="eggNOG" id="COG3862">
    <property type="taxonomic scope" value="Bacteria"/>
</dbReference>
<dbReference type="InterPro" id="IPR012460">
    <property type="entry name" value="DUF1667"/>
</dbReference>
<dbReference type="EMBL" id="CP002987">
    <property type="protein sequence ID" value="AFA49109.1"/>
    <property type="molecule type" value="Genomic_DNA"/>
</dbReference>
<name>H6LD64_ACEWD</name>
<sequence length="73" mass="7973">MKKICLGCSKGCSIKLKSGYLPPVPVKTKKAVNKEKIFEMMEIIRELEIESPVYIGNVVVTDLAGTGVERGCT</sequence>
<dbReference type="InterPro" id="IPR036593">
    <property type="entry name" value="CPE0013-like_sf"/>
</dbReference>
<keyword evidence="2" id="KW-1185">Reference proteome</keyword>
<reference evidence="2" key="1">
    <citation type="submission" date="2011-07" db="EMBL/GenBank/DDBJ databases">
        <title>Complete genome sequence of Acetobacterium woodii.</title>
        <authorList>
            <person name="Poehlein A."/>
            <person name="Schmidt S."/>
            <person name="Kaster A.-K."/>
            <person name="Goenrich M."/>
            <person name="Vollmers J."/>
            <person name="Thuermer A."/>
            <person name="Gottschalk G."/>
            <person name="Thauer R.K."/>
            <person name="Daniel R."/>
            <person name="Mueller V."/>
        </authorList>
    </citation>
    <scope>NUCLEOTIDE SEQUENCE [LARGE SCALE GENOMIC DNA]</scope>
    <source>
        <strain evidence="2">ATCC 29683 / DSM 1030 / JCM 2381 / KCTC 1655 / WB1</strain>
    </source>
</reference>
<proteinExistence type="predicted"/>
<dbReference type="RefSeq" id="WP_014356709.1">
    <property type="nucleotide sequence ID" value="NC_016894.1"/>
</dbReference>
<dbReference type="PANTHER" id="PTHR39450:SF1">
    <property type="entry name" value="DUF1667 DOMAIN-CONTAINING PROTEIN"/>
    <property type="match status" value="1"/>
</dbReference>
<dbReference type="OrthoDB" id="9811531at2"/>
<evidence type="ECO:0000313" key="2">
    <source>
        <dbReference type="Proteomes" id="UP000007177"/>
    </source>
</evidence>
<accession>H6LD64</accession>
<dbReference type="SUPFAM" id="SSF160148">
    <property type="entry name" value="CPE0013-like"/>
    <property type="match status" value="1"/>
</dbReference>
<organism evidence="1 2">
    <name type="scientific">Acetobacterium woodii (strain ATCC 29683 / DSM 1030 / JCM 2381 / KCTC 1655 / WB1)</name>
    <dbReference type="NCBI Taxonomy" id="931626"/>
    <lineage>
        <taxon>Bacteria</taxon>
        <taxon>Bacillati</taxon>
        <taxon>Bacillota</taxon>
        <taxon>Clostridia</taxon>
        <taxon>Eubacteriales</taxon>
        <taxon>Eubacteriaceae</taxon>
        <taxon>Acetobacterium</taxon>
    </lineage>
</organism>
<dbReference type="KEGG" id="awo:Awo_c23360"/>
<dbReference type="Pfam" id="PF07892">
    <property type="entry name" value="DUF1667"/>
    <property type="match status" value="1"/>
</dbReference>